<organism evidence="2 3">
    <name type="scientific">Mizuhopecten yessoensis</name>
    <name type="common">Japanese scallop</name>
    <name type="synonym">Patinopecten yessoensis</name>
    <dbReference type="NCBI Taxonomy" id="6573"/>
    <lineage>
        <taxon>Eukaryota</taxon>
        <taxon>Metazoa</taxon>
        <taxon>Spiralia</taxon>
        <taxon>Lophotrochozoa</taxon>
        <taxon>Mollusca</taxon>
        <taxon>Bivalvia</taxon>
        <taxon>Autobranchia</taxon>
        <taxon>Pteriomorphia</taxon>
        <taxon>Pectinida</taxon>
        <taxon>Pectinoidea</taxon>
        <taxon>Pectinidae</taxon>
        <taxon>Mizuhopecten</taxon>
    </lineage>
</organism>
<feature type="signal peptide" evidence="1">
    <location>
        <begin position="1"/>
        <end position="24"/>
    </location>
</feature>
<evidence type="ECO:0000313" key="3">
    <source>
        <dbReference type="Proteomes" id="UP000242188"/>
    </source>
</evidence>
<protein>
    <submittedName>
        <fullName evidence="2">Uncharacterized protein</fullName>
    </submittedName>
</protein>
<evidence type="ECO:0000313" key="2">
    <source>
        <dbReference type="EMBL" id="OWF39267.1"/>
    </source>
</evidence>
<reference evidence="2 3" key="1">
    <citation type="journal article" date="2017" name="Nat. Ecol. Evol.">
        <title>Scallop genome provides insights into evolution of bilaterian karyotype and development.</title>
        <authorList>
            <person name="Wang S."/>
            <person name="Zhang J."/>
            <person name="Jiao W."/>
            <person name="Li J."/>
            <person name="Xun X."/>
            <person name="Sun Y."/>
            <person name="Guo X."/>
            <person name="Huan P."/>
            <person name="Dong B."/>
            <person name="Zhang L."/>
            <person name="Hu X."/>
            <person name="Sun X."/>
            <person name="Wang J."/>
            <person name="Zhao C."/>
            <person name="Wang Y."/>
            <person name="Wang D."/>
            <person name="Huang X."/>
            <person name="Wang R."/>
            <person name="Lv J."/>
            <person name="Li Y."/>
            <person name="Zhang Z."/>
            <person name="Liu B."/>
            <person name="Lu W."/>
            <person name="Hui Y."/>
            <person name="Liang J."/>
            <person name="Zhou Z."/>
            <person name="Hou R."/>
            <person name="Li X."/>
            <person name="Liu Y."/>
            <person name="Li H."/>
            <person name="Ning X."/>
            <person name="Lin Y."/>
            <person name="Zhao L."/>
            <person name="Xing Q."/>
            <person name="Dou J."/>
            <person name="Li Y."/>
            <person name="Mao J."/>
            <person name="Guo H."/>
            <person name="Dou H."/>
            <person name="Li T."/>
            <person name="Mu C."/>
            <person name="Jiang W."/>
            <person name="Fu Q."/>
            <person name="Fu X."/>
            <person name="Miao Y."/>
            <person name="Liu J."/>
            <person name="Yu Q."/>
            <person name="Li R."/>
            <person name="Liao H."/>
            <person name="Li X."/>
            <person name="Kong Y."/>
            <person name="Jiang Z."/>
            <person name="Chourrout D."/>
            <person name="Li R."/>
            <person name="Bao Z."/>
        </authorList>
    </citation>
    <scope>NUCLEOTIDE SEQUENCE [LARGE SCALE GENOMIC DNA]</scope>
    <source>
        <strain evidence="2 3">PY_sf001</strain>
    </source>
</reference>
<accession>A0A210PRY7</accession>
<keyword evidence="3" id="KW-1185">Reference proteome</keyword>
<dbReference type="Proteomes" id="UP000242188">
    <property type="component" value="Unassembled WGS sequence"/>
</dbReference>
<name>A0A210PRY7_MIZYE</name>
<dbReference type="EMBL" id="NEDP02005536">
    <property type="protein sequence ID" value="OWF39267.1"/>
    <property type="molecule type" value="Genomic_DNA"/>
</dbReference>
<evidence type="ECO:0000256" key="1">
    <source>
        <dbReference type="SAM" id="SignalP"/>
    </source>
</evidence>
<dbReference type="AlphaFoldDB" id="A0A210PRY7"/>
<comment type="caution">
    <text evidence="2">The sequence shown here is derived from an EMBL/GenBank/DDBJ whole genome shotgun (WGS) entry which is preliminary data.</text>
</comment>
<feature type="chain" id="PRO_5013256299" evidence="1">
    <location>
        <begin position="25"/>
        <end position="106"/>
    </location>
</feature>
<sequence>MCGLRNSTILFLLVLFHMNLYGDTQLIGEEKKYVFLEQAVLERVKSTLLEMTNTLEERMGRLEEDNKQITSKLNSIDDPINSSTEPLVGCPASDKCTGLGLECKLT</sequence>
<dbReference type="OrthoDB" id="6105650at2759"/>
<keyword evidence="1" id="KW-0732">Signal</keyword>
<gene>
    <name evidence="2" type="ORF">KP79_PYT20727</name>
</gene>
<proteinExistence type="predicted"/>